<name>A0A368UK33_9BACT</name>
<evidence type="ECO:0000313" key="4">
    <source>
        <dbReference type="Proteomes" id="UP000252733"/>
    </source>
</evidence>
<sequence length="162" mass="18055">MSEKTQQIFNFPFEEFESSSALNISEKELVEKAEEIAKGAYAKYSNFSVGAAVLLENGTIVTGSNQENAAYPSGLCAERVALFYASSQYPDTPVKAIAVTALRNKQPLDEPVPPCGSCRQVFVEWEKRFNQPFVVLMAGKKKIIKIEKASWLLPFNFQSDFL</sequence>
<dbReference type="Proteomes" id="UP000252733">
    <property type="component" value="Unassembled WGS sequence"/>
</dbReference>
<dbReference type="SUPFAM" id="SSF53927">
    <property type="entry name" value="Cytidine deaminase-like"/>
    <property type="match status" value="1"/>
</dbReference>
<protein>
    <submittedName>
        <fullName evidence="3">Cytidine deaminase</fullName>
    </submittedName>
</protein>
<dbReference type="GO" id="GO:0055086">
    <property type="term" value="P:nucleobase-containing small molecule metabolic process"/>
    <property type="evidence" value="ECO:0007669"/>
    <property type="project" value="UniProtKB-ARBA"/>
</dbReference>
<evidence type="ECO:0000256" key="1">
    <source>
        <dbReference type="ARBA" id="ARBA00006576"/>
    </source>
</evidence>
<evidence type="ECO:0000313" key="3">
    <source>
        <dbReference type="EMBL" id="RCW29033.1"/>
    </source>
</evidence>
<dbReference type="InterPro" id="IPR050202">
    <property type="entry name" value="Cyt/Deoxycyt_deaminase"/>
</dbReference>
<accession>A0A368UK33</accession>
<dbReference type="RefSeq" id="WP_114437967.1">
    <property type="nucleotide sequence ID" value="NZ_QPIZ01000032.1"/>
</dbReference>
<dbReference type="PROSITE" id="PS51747">
    <property type="entry name" value="CYT_DCMP_DEAMINASES_2"/>
    <property type="match status" value="1"/>
</dbReference>
<dbReference type="GO" id="GO:0005829">
    <property type="term" value="C:cytosol"/>
    <property type="evidence" value="ECO:0007669"/>
    <property type="project" value="TreeGrafter"/>
</dbReference>
<comment type="caution">
    <text evidence="3">The sequence shown here is derived from an EMBL/GenBank/DDBJ whole genome shotgun (WGS) entry which is preliminary data.</text>
</comment>
<dbReference type="PANTHER" id="PTHR11644:SF2">
    <property type="entry name" value="CYTIDINE DEAMINASE"/>
    <property type="match status" value="1"/>
</dbReference>
<dbReference type="GO" id="GO:0008270">
    <property type="term" value="F:zinc ion binding"/>
    <property type="evidence" value="ECO:0007669"/>
    <property type="project" value="TreeGrafter"/>
</dbReference>
<dbReference type="Gene3D" id="3.40.140.10">
    <property type="entry name" value="Cytidine Deaminase, domain 2"/>
    <property type="match status" value="1"/>
</dbReference>
<dbReference type="AlphaFoldDB" id="A0A368UK33"/>
<reference evidence="3 4" key="1">
    <citation type="submission" date="2018-07" db="EMBL/GenBank/DDBJ databases">
        <title>Freshwater and sediment microbial communities from various areas in North America, analyzing microbe dynamics in response to fracking.</title>
        <authorList>
            <person name="Lamendella R."/>
        </authorList>
    </citation>
    <scope>NUCLEOTIDE SEQUENCE [LARGE SCALE GENOMIC DNA]</scope>
    <source>
        <strain evidence="3 4">160A</strain>
    </source>
</reference>
<dbReference type="NCBIfam" id="NF004064">
    <property type="entry name" value="PRK05578.1"/>
    <property type="match status" value="1"/>
</dbReference>
<gene>
    <name evidence="3" type="ORF">DFO77_13212</name>
</gene>
<dbReference type="InterPro" id="IPR002125">
    <property type="entry name" value="CMP_dCMP_dom"/>
</dbReference>
<keyword evidence="4" id="KW-1185">Reference proteome</keyword>
<evidence type="ECO:0000259" key="2">
    <source>
        <dbReference type="PROSITE" id="PS51747"/>
    </source>
</evidence>
<feature type="domain" description="CMP/dCMP-type deaminase" evidence="2">
    <location>
        <begin position="24"/>
        <end position="160"/>
    </location>
</feature>
<organism evidence="3 4">
    <name type="scientific">Marinilabilia salmonicolor</name>
    <dbReference type="NCBI Taxonomy" id="989"/>
    <lineage>
        <taxon>Bacteria</taxon>
        <taxon>Pseudomonadati</taxon>
        <taxon>Bacteroidota</taxon>
        <taxon>Bacteroidia</taxon>
        <taxon>Marinilabiliales</taxon>
        <taxon>Marinilabiliaceae</taxon>
        <taxon>Marinilabilia</taxon>
    </lineage>
</organism>
<dbReference type="InterPro" id="IPR016193">
    <property type="entry name" value="Cytidine_deaminase-like"/>
</dbReference>
<dbReference type="CDD" id="cd01283">
    <property type="entry name" value="cytidine_deaminase"/>
    <property type="match status" value="1"/>
</dbReference>
<dbReference type="Pfam" id="PF00383">
    <property type="entry name" value="dCMP_cyt_deam_1"/>
    <property type="match status" value="1"/>
</dbReference>
<dbReference type="GO" id="GO:0072527">
    <property type="term" value="P:pyrimidine-containing compound metabolic process"/>
    <property type="evidence" value="ECO:0007669"/>
    <property type="project" value="UniProtKB-ARBA"/>
</dbReference>
<dbReference type="EMBL" id="QPIZ01000032">
    <property type="protein sequence ID" value="RCW29033.1"/>
    <property type="molecule type" value="Genomic_DNA"/>
</dbReference>
<proteinExistence type="inferred from homology"/>
<dbReference type="PANTHER" id="PTHR11644">
    <property type="entry name" value="CYTIDINE DEAMINASE"/>
    <property type="match status" value="1"/>
</dbReference>
<comment type="similarity">
    <text evidence="1">Belongs to the cytidine and deoxycytidylate deaminase family.</text>
</comment>
<dbReference type="GO" id="GO:0004126">
    <property type="term" value="F:cytidine deaminase activity"/>
    <property type="evidence" value="ECO:0007669"/>
    <property type="project" value="TreeGrafter"/>
</dbReference>